<name>A0A9X2BSB1_9PROT</name>
<dbReference type="RefSeq" id="WP_248665082.1">
    <property type="nucleotide sequence ID" value="NZ_JALPRX010000004.1"/>
</dbReference>
<sequence length="242" mass="24477">MHHIAADEARSAHEAVTGTVGAAPSPAAGAAVDAGACGAGACGAGACGTPSGRGRRDRLRHGTAELHAALDAALTGAGYFDDAMGYRRYLLAVLPLQQGLEAALDLAGAAALLPDWPARRRAPLGRSALARLGDAPVPPAVLPVPAGRGAVLAGLYVLEGATLGGAVLARRLREVGVPPPALRFLDPHGARRGAMWRGFLARLEAAPLSPGEEAALCPAARAVFARFAACLLPSRRPPATQP</sequence>
<proteinExistence type="predicted"/>
<dbReference type="SUPFAM" id="SSF48613">
    <property type="entry name" value="Heme oxygenase-like"/>
    <property type="match status" value="1"/>
</dbReference>
<dbReference type="GO" id="GO:0004392">
    <property type="term" value="F:heme oxygenase (decyclizing) activity"/>
    <property type="evidence" value="ECO:0007669"/>
    <property type="project" value="InterPro"/>
</dbReference>
<evidence type="ECO:0000313" key="1">
    <source>
        <dbReference type="EMBL" id="MCK8782952.1"/>
    </source>
</evidence>
<dbReference type="InterPro" id="IPR016084">
    <property type="entry name" value="Haem_Oase-like_multi-hlx"/>
</dbReference>
<dbReference type="EMBL" id="JALPRX010000004">
    <property type="protein sequence ID" value="MCK8782952.1"/>
    <property type="molecule type" value="Genomic_DNA"/>
</dbReference>
<organism evidence="1 2">
    <name type="scientific">Roseomonas acroporae</name>
    <dbReference type="NCBI Taxonomy" id="2937791"/>
    <lineage>
        <taxon>Bacteria</taxon>
        <taxon>Pseudomonadati</taxon>
        <taxon>Pseudomonadota</taxon>
        <taxon>Alphaproteobacteria</taxon>
        <taxon>Acetobacterales</taxon>
        <taxon>Roseomonadaceae</taxon>
        <taxon>Roseomonas</taxon>
    </lineage>
</organism>
<dbReference type="InterPro" id="IPR016053">
    <property type="entry name" value="Haem_Oase-like"/>
</dbReference>
<reference evidence="1" key="1">
    <citation type="submission" date="2022-04" db="EMBL/GenBank/DDBJ databases">
        <title>Roseomonas acroporae sp. nov., isolated from coral Acropora digitifera.</title>
        <authorList>
            <person name="Sun H."/>
        </authorList>
    </citation>
    <scope>NUCLEOTIDE SEQUENCE</scope>
    <source>
        <strain evidence="1">NAR14</strain>
    </source>
</reference>
<evidence type="ECO:0000313" key="2">
    <source>
        <dbReference type="Proteomes" id="UP001139516"/>
    </source>
</evidence>
<keyword evidence="2" id="KW-1185">Reference proteome</keyword>
<accession>A0A9X2BSB1</accession>
<protein>
    <submittedName>
        <fullName evidence="1">Biliverdin-producing heme oxygenase</fullName>
    </submittedName>
</protein>
<dbReference type="Proteomes" id="UP001139516">
    <property type="component" value="Unassembled WGS sequence"/>
</dbReference>
<dbReference type="AlphaFoldDB" id="A0A9X2BSB1"/>
<dbReference type="CDD" id="cd19166">
    <property type="entry name" value="HemeO-bac"/>
    <property type="match status" value="1"/>
</dbReference>
<comment type="caution">
    <text evidence="1">The sequence shown here is derived from an EMBL/GenBank/DDBJ whole genome shotgun (WGS) entry which is preliminary data.</text>
</comment>
<dbReference type="Pfam" id="PF01126">
    <property type="entry name" value="Heme_oxygenase"/>
    <property type="match status" value="1"/>
</dbReference>
<gene>
    <name evidence="1" type="ORF">M0638_00970</name>
</gene>
<dbReference type="GO" id="GO:0006788">
    <property type="term" value="P:heme oxidation"/>
    <property type="evidence" value="ECO:0007669"/>
    <property type="project" value="InterPro"/>
</dbReference>
<dbReference type="Gene3D" id="1.20.910.10">
    <property type="entry name" value="Heme oxygenase-like"/>
    <property type="match status" value="1"/>
</dbReference>